<dbReference type="Proteomes" id="UP001603857">
    <property type="component" value="Unassembled WGS sequence"/>
</dbReference>
<proteinExistence type="predicted"/>
<protein>
    <submittedName>
        <fullName evidence="2">Uncharacterized protein</fullName>
    </submittedName>
</protein>
<name>A0ABD1NHF1_9FABA</name>
<dbReference type="AlphaFoldDB" id="A0ABD1NHF1"/>
<gene>
    <name evidence="2" type="ORF">Fmac_001496</name>
</gene>
<keyword evidence="3" id="KW-1185">Reference proteome</keyword>
<comment type="caution">
    <text evidence="2">The sequence shown here is derived from an EMBL/GenBank/DDBJ whole genome shotgun (WGS) entry which is preliminary data.</text>
</comment>
<evidence type="ECO:0000313" key="3">
    <source>
        <dbReference type="Proteomes" id="UP001603857"/>
    </source>
</evidence>
<dbReference type="EMBL" id="JBGMDY010000001">
    <property type="protein sequence ID" value="KAL2347496.1"/>
    <property type="molecule type" value="Genomic_DNA"/>
</dbReference>
<accession>A0ABD1NHF1</accession>
<evidence type="ECO:0000313" key="2">
    <source>
        <dbReference type="EMBL" id="KAL2347496.1"/>
    </source>
</evidence>
<sequence>MIEDKGNSRRALESRISTEVEDDGKSAKAKESSLPASSSEEGAVCPWSSALPVR</sequence>
<reference evidence="2 3" key="1">
    <citation type="submission" date="2024-08" db="EMBL/GenBank/DDBJ databases">
        <title>Insights into the chromosomal genome structure of Flemingia macrophylla.</title>
        <authorList>
            <person name="Ding Y."/>
            <person name="Zhao Y."/>
            <person name="Bi W."/>
            <person name="Wu M."/>
            <person name="Zhao G."/>
            <person name="Gong Y."/>
            <person name="Li W."/>
            <person name="Zhang P."/>
        </authorList>
    </citation>
    <scope>NUCLEOTIDE SEQUENCE [LARGE SCALE GENOMIC DNA]</scope>
    <source>
        <strain evidence="2">DYQJB</strain>
        <tissue evidence="2">Leaf</tissue>
    </source>
</reference>
<feature type="region of interest" description="Disordered" evidence="1">
    <location>
        <begin position="1"/>
        <end position="54"/>
    </location>
</feature>
<evidence type="ECO:0000256" key="1">
    <source>
        <dbReference type="SAM" id="MobiDB-lite"/>
    </source>
</evidence>
<feature type="compositionally biased region" description="Basic and acidic residues" evidence="1">
    <location>
        <begin position="1"/>
        <end position="31"/>
    </location>
</feature>
<organism evidence="2 3">
    <name type="scientific">Flemingia macrophylla</name>
    <dbReference type="NCBI Taxonomy" id="520843"/>
    <lineage>
        <taxon>Eukaryota</taxon>
        <taxon>Viridiplantae</taxon>
        <taxon>Streptophyta</taxon>
        <taxon>Embryophyta</taxon>
        <taxon>Tracheophyta</taxon>
        <taxon>Spermatophyta</taxon>
        <taxon>Magnoliopsida</taxon>
        <taxon>eudicotyledons</taxon>
        <taxon>Gunneridae</taxon>
        <taxon>Pentapetalae</taxon>
        <taxon>rosids</taxon>
        <taxon>fabids</taxon>
        <taxon>Fabales</taxon>
        <taxon>Fabaceae</taxon>
        <taxon>Papilionoideae</taxon>
        <taxon>50 kb inversion clade</taxon>
        <taxon>NPAAA clade</taxon>
        <taxon>indigoferoid/millettioid clade</taxon>
        <taxon>Phaseoleae</taxon>
        <taxon>Flemingia</taxon>
    </lineage>
</organism>